<organism evidence="1 2">
    <name type="scientific">Mobiluncus curtisii</name>
    <dbReference type="NCBI Taxonomy" id="2051"/>
    <lineage>
        <taxon>Bacteria</taxon>
        <taxon>Bacillati</taxon>
        <taxon>Actinomycetota</taxon>
        <taxon>Actinomycetes</taxon>
        <taxon>Actinomycetales</taxon>
        <taxon>Actinomycetaceae</taxon>
        <taxon>Mobiluncus</taxon>
    </lineage>
</organism>
<proteinExistence type="predicted"/>
<sequence length="44" mass="5170">MTEILMEPRLPYGEYRRLKIIRLNTAMCANQSLFAHTGLWNYPG</sequence>
<dbReference type="EMBL" id="UASJ01000001">
    <property type="protein sequence ID" value="SQB64347.1"/>
    <property type="molecule type" value="Genomic_DNA"/>
</dbReference>
<name>A0A2X2YL57_9ACTO</name>
<evidence type="ECO:0000313" key="2">
    <source>
        <dbReference type="Proteomes" id="UP000250245"/>
    </source>
</evidence>
<dbReference type="AlphaFoldDB" id="A0A2X2YL57"/>
<accession>A0A2X2YL57</accession>
<evidence type="ECO:0000313" key="1">
    <source>
        <dbReference type="EMBL" id="SQB64347.1"/>
    </source>
</evidence>
<protein>
    <submittedName>
        <fullName evidence="1">Uncharacterized protein</fullName>
    </submittedName>
</protein>
<reference evidence="1 2" key="1">
    <citation type="submission" date="2018-06" db="EMBL/GenBank/DDBJ databases">
        <authorList>
            <consortium name="Pathogen Informatics"/>
            <person name="Doyle S."/>
        </authorList>
    </citation>
    <scope>NUCLEOTIDE SEQUENCE [LARGE SCALE GENOMIC DNA]</scope>
    <source>
        <strain evidence="1 2">NCTC11820</strain>
    </source>
</reference>
<dbReference type="Proteomes" id="UP000250245">
    <property type="component" value="Unassembled WGS sequence"/>
</dbReference>
<gene>
    <name evidence="1" type="ORF">NCTC11820_00686</name>
</gene>